<dbReference type="EMBL" id="PDCG01000002">
    <property type="protein sequence ID" value="RBP98172.1"/>
    <property type="molecule type" value="Genomic_DNA"/>
</dbReference>
<gene>
    <name evidence="1" type="ORF">CRD60_03255</name>
</gene>
<accession>A0A366KAB2</accession>
<dbReference type="Proteomes" id="UP000252530">
    <property type="component" value="Unassembled WGS sequence"/>
</dbReference>
<dbReference type="RefSeq" id="WP_113859856.1">
    <property type="nucleotide sequence ID" value="NZ_PDCG01000002.1"/>
</dbReference>
<protein>
    <submittedName>
        <fullName evidence="1">Uncharacterized protein</fullName>
    </submittedName>
</protein>
<dbReference type="Pfam" id="PF11452">
    <property type="entry name" value="DUF3000"/>
    <property type="match status" value="1"/>
</dbReference>
<comment type="caution">
    <text evidence="1">The sequence shown here is derived from an EMBL/GenBank/DDBJ whole genome shotgun (WGS) entry which is preliminary data.</text>
</comment>
<proteinExistence type="predicted"/>
<organism evidence="1 2">
    <name type="scientific">Bifidobacterium aemilianum</name>
    <dbReference type="NCBI Taxonomy" id="2493120"/>
    <lineage>
        <taxon>Bacteria</taxon>
        <taxon>Bacillati</taxon>
        <taxon>Actinomycetota</taxon>
        <taxon>Actinomycetes</taxon>
        <taxon>Bifidobacteriales</taxon>
        <taxon>Bifidobacteriaceae</taxon>
        <taxon>Bifidobacterium</taxon>
    </lineage>
</organism>
<dbReference type="InterPro" id="IPR021555">
    <property type="entry name" value="DUF3000"/>
</dbReference>
<evidence type="ECO:0000313" key="1">
    <source>
        <dbReference type="EMBL" id="RBP98172.1"/>
    </source>
</evidence>
<sequence length="241" mass="26238">MADIYTFPQAVSDLQERQTEGTAARELVRPHNVPDEVWQAVLSVSLIRHLAGMSYREIPVPKAQADFGIGISMVDGMATSYQSDPMGSYRGAGTIMAMEGGGEALPQFRQAKGWISLLYRGERESGPAGWRCAAYADLPLGQLEDNPLTPSIYWDEMSGYLRRGGAMDIHGTVTLSHDTHFGLDQDLPCSGCQMRVSWTPADSSASGSWNAGEQVDVWAHFLRSAAQLDPGNRVSEDQTAV</sequence>
<name>A0A366KAB2_9BIFI</name>
<reference evidence="1 2" key="1">
    <citation type="submission" date="2017-10" db="EMBL/GenBank/DDBJ databases">
        <title>Bifidobacterium xylocopum sp. nov. and Bifidobacterium aemilianum sp. nov., from the carpenter bee (Xylocopa violacea) digestive tract.</title>
        <authorList>
            <person name="Alberoni D."/>
            <person name="Baffoni L."/>
            <person name="Di Gioia D."/>
            <person name="Gaggia F."/>
            <person name="Biavati B."/>
        </authorList>
    </citation>
    <scope>NUCLEOTIDE SEQUENCE [LARGE SCALE GENOMIC DNA]</scope>
    <source>
        <strain evidence="1 2">XV10</strain>
    </source>
</reference>
<dbReference type="AlphaFoldDB" id="A0A366KAB2"/>
<keyword evidence="2" id="KW-1185">Reference proteome</keyword>
<dbReference type="OrthoDB" id="3210980at2"/>
<evidence type="ECO:0000313" key="2">
    <source>
        <dbReference type="Proteomes" id="UP000252530"/>
    </source>
</evidence>